<accession>A0A3S1AYV2</accession>
<evidence type="ECO:0000259" key="1">
    <source>
        <dbReference type="Pfam" id="PF03713"/>
    </source>
</evidence>
<reference evidence="2" key="1">
    <citation type="submission" date="2018-12" db="EMBL/GenBank/DDBJ databases">
        <authorList>
            <person name="Will S."/>
            <person name="Neumann-Schaal M."/>
            <person name="Henke P."/>
        </authorList>
    </citation>
    <scope>NUCLEOTIDE SEQUENCE</scope>
    <source>
        <strain evidence="2">PCC 7102</strain>
    </source>
</reference>
<dbReference type="Proteomes" id="UP000271624">
    <property type="component" value="Unassembled WGS sequence"/>
</dbReference>
<feature type="domain" description="DUF305" evidence="1">
    <location>
        <begin position="6"/>
        <end position="84"/>
    </location>
</feature>
<evidence type="ECO:0000313" key="3">
    <source>
        <dbReference type="Proteomes" id="UP000271624"/>
    </source>
</evidence>
<sequence>MITQVDQHFIEMMVPHHEQAVQMADLALTRSKRPEIKKLAEAIKRDQNREIQQMRTWYKAWYGKNLPVVAMNQGTMMQMHQGMKPEMIWRRYTTNN</sequence>
<comment type="caution">
    <text evidence="2">The sequence shown here is derived from an EMBL/GenBank/DDBJ whole genome shotgun (WGS) entry which is preliminary data.</text>
</comment>
<dbReference type="InterPro" id="IPR012347">
    <property type="entry name" value="Ferritin-like"/>
</dbReference>
<dbReference type="PANTHER" id="PTHR36933:SF1">
    <property type="entry name" value="SLL0788 PROTEIN"/>
    <property type="match status" value="1"/>
</dbReference>
<dbReference type="EMBL" id="RSCL01000019">
    <property type="protein sequence ID" value="RUT01551.1"/>
    <property type="molecule type" value="Genomic_DNA"/>
</dbReference>
<protein>
    <recommendedName>
        <fullName evidence="1">DUF305 domain-containing protein</fullName>
    </recommendedName>
</protein>
<dbReference type="InterPro" id="IPR005183">
    <property type="entry name" value="DUF305_CopM-like"/>
</dbReference>
<evidence type="ECO:0000313" key="2">
    <source>
        <dbReference type="EMBL" id="RUT01551.1"/>
    </source>
</evidence>
<name>A0A3S1AYV2_9CYAN</name>
<dbReference type="Gene3D" id="1.20.1260.10">
    <property type="match status" value="1"/>
</dbReference>
<proteinExistence type="predicted"/>
<keyword evidence="3" id="KW-1185">Reference proteome</keyword>
<dbReference type="AlphaFoldDB" id="A0A3S1AYV2"/>
<reference evidence="2" key="2">
    <citation type="journal article" date="2019" name="Genome Biol. Evol.">
        <title>Day and night: Metabolic profiles and evolutionary relationships of six axenic non-marine cyanobacteria.</title>
        <authorList>
            <person name="Will S.E."/>
            <person name="Henke P."/>
            <person name="Boedeker C."/>
            <person name="Huang S."/>
            <person name="Brinkmann H."/>
            <person name="Rohde M."/>
            <person name="Jarek M."/>
            <person name="Friedl T."/>
            <person name="Seufert S."/>
            <person name="Schumacher M."/>
            <person name="Overmann J."/>
            <person name="Neumann-Schaal M."/>
            <person name="Petersen J."/>
        </authorList>
    </citation>
    <scope>NUCLEOTIDE SEQUENCE [LARGE SCALE GENOMIC DNA]</scope>
    <source>
        <strain evidence="2">PCC 7102</strain>
    </source>
</reference>
<organism evidence="2 3">
    <name type="scientific">Dulcicalothrix desertica PCC 7102</name>
    <dbReference type="NCBI Taxonomy" id="232991"/>
    <lineage>
        <taxon>Bacteria</taxon>
        <taxon>Bacillati</taxon>
        <taxon>Cyanobacteriota</taxon>
        <taxon>Cyanophyceae</taxon>
        <taxon>Nostocales</taxon>
        <taxon>Calotrichaceae</taxon>
        <taxon>Dulcicalothrix</taxon>
    </lineage>
</organism>
<dbReference type="PANTHER" id="PTHR36933">
    <property type="entry name" value="SLL0788 PROTEIN"/>
    <property type="match status" value="1"/>
</dbReference>
<gene>
    <name evidence="2" type="ORF">DSM106972_066480</name>
</gene>
<dbReference type="Pfam" id="PF03713">
    <property type="entry name" value="DUF305"/>
    <property type="match status" value="1"/>
</dbReference>